<evidence type="ECO:0000313" key="12">
    <source>
        <dbReference type="RefSeq" id="XP_018490169.2"/>
    </source>
</evidence>
<gene>
    <name evidence="12" type="primary">LOC108860819</name>
</gene>
<dbReference type="AlphaFoldDB" id="A0A6J0NZT0"/>
<proteinExistence type="predicted"/>
<accession>A0A6J0NZT0</accession>
<keyword evidence="5" id="KW-0472">Membrane</keyword>
<feature type="compositionally biased region" description="Basic and acidic residues" evidence="9">
    <location>
        <begin position="1"/>
        <end position="12"/>
    </location>
</feature>
<dbReference type="PANTHER" id="PTHR31044:SF55">
    <property type="entry name" value="CARBOHYDRATE-BINDING X8 DOMAIN SUPERFAMILY PROTEIN"/>
    <property type="match status" value="1"/>
</dbReference>
<organism evidence="11 12">
    <name type="scientific">Raphanus sativus</name>
    <name type="common">Radish</name>
    <name type="synonym">Raphanus raphanistrum var. sativus</name>
    <dbReference type="NCBI Taxonomy" id="3726"/>
    <lineage>
        <taxon>Eukaryota</taxon>
        <taxon>Viridiplantae</taxon>
        <taxon>Streptophyta</taxon>
        <taxon>Embryophyta</taxon>
        <taxon>Tracheophyta</taxon>
        <taxon>Spermatophyta</taxon>
        <taxon>Magnoliopsida</taxon>
        <taxon>eudicotyledons</taxon>
        <taxon>Gunneridae</taxon>
        <taxon>Pentapetalae</taxon>
        <taxon>rosids</taxon>
        <taxon>malvids</taxon>
        <taxon>Brassicales</taxon>
        <taxon>Brassicaceae</taxon>
        <taxon>Brassiceae</taxon>
        <taxon>Raphanus</taxon>
    </lineage>
</organism>
<sequence>MDRLKSIDKDPQESINTQPFTSINTDQPEVATFPQNSEASSGRWCVANPHIPDQVVQAAAEWACQQSVACCSRIQLGQNCFLPNTIKDHASVVFNTYYQNYKHQGGSCDFNGAAVITDTDPSHGSCQFESAPDSK</sequence>
<keyword evidence="8" id="KW-0449">Lipoprotein</keyword>
<feature type="region of interest" description="Disordered" evidence="9">
    <location>
        <begin position="1"/>
        <end position="36"/>
    </location>
</feature>
<dbReference type="RefSeq" id="XP_018490169.2">
    <property type="nucleotide sequence ID" value="XM_018634667.2"/>
</dbReference>
<evidence type="ECO:0000256" key="5">
    <source>
        <dbReference type="ARBA" id="ARBA00023136"/>
    </source>
</evidence>
<evidence type="ECO:0000256" key="7">
    <source>
        <dbReference type="ARBA" id="ARBA00023180"/>
    </source>
</evidence>
<name>A0A6J0NZT0_RAPSA</name>
<evidence type="ECO:0000256" key="4">
    <source>
        <dbReference type="ARBA" id="ARBA00022729"/>
    </source>
</evidence>
<evidence type="ECO:0000256" key="9">
    <source>
        <dbReference type="SAM" id="MobiDB-lite"/>
    </source>
</evidence>
<dbReference type="GeneID" id="108860819"/>
<keyword evidence="11" id="KW-1185">Reference proteome</keyword>
<dbReference type="FunFam" id="1.20.58.1040:FF:000001">
    <property type="entry name" value="Glucan endo-1,3-beta-glucosidase 4"/>
    <property type="match status" value="1"/>
</dbReference>
<dbReference type="Proteomes" id="UP000504610">
    <property type="component" value="Chromosome 5"/>
</dbReference>
<dbReference type="Gene3D" id="1.20.58.1040">
    <property type="match status" value="1"/>
</dbReference>
<dbReference type="GO" id="GO:0009506">
    <property type="term" value="C:plasmodesma"/>
    <property type="evidence" value="ECO:0007669"/>
    <property type="project" value="UniProtKB-ARBA"/>
</dbReference>
<protein>
    <submittedName>
        <fullName evidence="12">Glucan endo-1,3-beta-glucosidase 1 isoform X1</fullName>
    </submittedName>
</protein>
<dbReference type="OrthoDB" id="2019109at2759"/>
<reference evidence="12" key="2">
    <citation type="submission" date="2025-08" db="UniProtKB">
        <authorList>
            <consortium name="RefSeq"/>
        </authorList>
    </citation>
    <scope>IDENTIFICATION</scope>
    <source>
        <tissue evidence="12">Leaf</tissue>
    </source>
</reference>
<feature type="compositionally biased region" description="Polar residues" evidence="9">
    <location>
        <begin position="13"/>
        <end position="36"/>
    </location>
</feature>
<keyword evidence="4" id="KW-0732">Signal</keyword>
<dbReference type="Pfam" id="PF07983">
    <property type="entry name" value="X8"/>
    <property type="match status" value="1"/>
</dbReference>
<comment type="subcellular location">
    <subcellularLocation>
        <location evidence="1">Cell membrane</location>
        <topology evidence="1">Lipid-anchor</topology>
        <topology evidence="1">GPI-anchor</topology>
    </subcellularLocation>
</comment>
<evidence type="ECO:0000259" key="10">
    <source>
        <dbReference type="SMART" id="SM00768"/>
    </source>
</evidence>
<keyword evidence="6" id="KW-1015">Disulfide bond</keyword>
<keyword evidence="7" id="KW-0325">Glycoprotein</keyword>
<dbReference type="GO" id="GO:0005886">
    <property type="term" value="C:plasma membrane"/>
    <property type="evidence" value="ECO:0007669"/>
    <property type="project" value="UniProtKB-SubCell"/>
</dbReference>
<reference evidence="11" key="1">
    <citation type="journal article" date="2019" name="Database">
        <title>The radish genome database (RadishGD): an integrated information resource for radish genomics.</title>
        <authorList>
            <person name="Yu H.J."/>
            <person name="Baek S."/>
            <person name="Lee Y.J."/>
            <person name="Cho A."/>
            <person name="Mun J.H."/>
        </authorList>
    </citation>
    <scope>NUCLEOTIDE SEQUENCE [LARGE SCALE GENOMIC DNA]</scope>
    <source>
        <strain evidence="11">cv. WK10039</strain>
    </source>
</reference>
<dbReference type="InterPro" id="IPR012946">
    <property type="entry name" value="X8"/>
</dbReference>
<keyword evidence="3" id="KW-0336">GPI-anchor</keyword>
<evidence type="ECO:0000256" key="1">
    <source>
        <dbReference type="ARBA" id="ARBA00004609"/>
    </source>
</evidence>
<dbReference type="KEGG" id="rsz:108860819"/>
<dbReference type="GO" id="GO:0098552">
    <property type="term" value="C:side of membrane"/>
    <property type="evidence" value="ECO:0007669"/>
    <property type="project" value="UniProtKB-KW"/>
</dbReference>
<evidence type="ECO:0000313" key="11">
    <source>
        <dbReference type="Proteomes" id="UP000504610"/>
    </source>
</evidence>
<dbReference type="PANTHER" id="PTHR31044">
    <property type="entry name" value="BETA-1,3 GLUCANASE"/>
    <property type="match status" value="1"/>
</dbReference>
<dbReference type="InterPro" id="IPR044788">
    <property type="entry name" value="X8_dom_prot"/>
</dbReference>
<feature type="domain" description="X8" evidence="10">
    <location>
        <begin position="43"/>
        <end position="128"/>
    </location>
</feature>
<keyword evidence="2" id="KW-1003">Cell membrane</keyword>
<evidence type="ECO:0000256" key="3">
    <source>
        <dbReference type="ARBA" id="ARBA00022622"/>
    </source>
</evidence>
<evidence type="ECO:0000256" key="2">
    <source>
        <dbReference type="ARBA" id="ARBA00022475"/>
    </source>
</evidence>
<evidence type="ECO:0000256" key="6">
    <source>
        <dbReference type="ARBA" id="ARBA00023157"/>
    </source>
</evidence>
<evidence type="ECO:0000256" key="8">
    <source>
        <dbReference type="ARBA" id="ARBA00023288"/>
    </source>
</evidence>
<dbReference type="SMART" id="SM00768">
    <property type="entry name" value="X8"/>
    <property type="match status" value="1"/>
</dbReference>